<dbReference type="InterPro" id="IPR008884">
    <property type="entry name" value="TylF_MeTrfase"/>
</dbReference>
<protein>
    <recommendedName>
        <fullName evidence="3">Class I SAM-dependent methyltransferase</fullName>
    </recommendedName>
</protein>
<keyword evidence="2" id="KW-1185">Reference proteome</keyword>
<accession>A0A3S3X5G7</accession>
<dbReference type="RefSeq" id="WP_128534395.1">
    <property type="nucleotide sequence ID" value="NZ_SBIW01000006.1"/>
</dbReference>
<evidence type="ECO:0008006" key="3">
    <source>
        <dbReference type="Google" id="ProtNLM"/>
    </source>
</evidence>
<dbReference type="PANTHER" id="PTHR40036">
    <property type="entry name" value="MACROCIN O-METHYLTRANSFERASE"/>
    <property type="match status" value="1"/>
</dbReference>
<name>A0A3S3X5G7_9SPHI</name>
<reference evidence="1 2" key="1">
    <citation type="submission" date="2019-01" db="EMBL/GenBank/DDBJ databases">
        <title>Mucilaginibacter antarcticum sp. nov., isolated from antarctic soil.</title>
        <authorList>
            <person name="Yan Y.-Q."/>
            <person name="Du Z.-J."/>
        </authorList>
    </citation>
    <scope>NUCLEOTIDE SEQUENCE [LARGE SCALE GENOMIC DNA]</scope>
    <source>
        <strain evidence="1 2">F01003</strain>
    </source>
</reference>
<gene>
    <name evidence="1" type="ORF">EPL05_12965</name>
</gene>
<dbReference type="PANTHER" id="PTHR40036:SF1">
    <property type="entry name" value="MACROCIN O-METHYLTRANSFERASE"/>
    <property type="match status" value="1"/>
</dbReference>
<dbReference type="InterPro" id="IPR029063">
    <property type="entry name" value="SAM-dependent_MTases_sf"/>
</dbReference>
<comment type="caution">
    <text evidence="1">The sequence shown here is derived from an EMBL/GenBank/DDBJ whole genome shotgun (WGS) entry which is preliminary data.</text>
</comment>
<proteinExistence type="predicted"/>
<organism evidence="1 2">
    <name type="scientific">Mucilaginibacter gilvus</name>
    <dbReference type="NCBI Taxonomy" id="2305909"/>
    <lineage>
        <taxon>Bacteria</taxon>
        <taxon>Pseudomonadati</taxon>
        <taxon>Bacteroidota</taxon>
        <taxon>Sphingobacteriia</taxon>
        <taxon>Sphingobacteriales</taxon>
        <taxon>Sphingobacteriaceae</taxon>
        <taxon>Mucilaginibacter</taxon>
    </lineage>
</organism>
<evidence type="ECO:0000313" key="2">
    <source>
        <dbReference type="Proteomes" id="UP000286701"/>
    </source>
</evidence>
<dbReference type="EMBL" id="SBIW01000006">
    <property type="protein sequence ID" value="RWY50976.1"/>
    <property type="molecule type" value="Genomic_DNA"/>
</dbReference>
<dbReference type="Gene3D" id="3.40.50.150">
    <property type="entry name" value="Vaccinia Virus protein VP39"/>
    <property type="match status" value="1"/>
</dbReference>
<dbReference type="Proteomes" id="UP000286701">
    <property type="component" value="Unassembled WGS sequence"/>
</dbReference>
<dbReference type="AlphaFoldDB" id="A0A3S3X5G7"/>
<sequence>MNNYFITQPPFSVNKKKNSPLINFVNKGLRFLKTGYNVQQLDTSVDMNTVEQRINFYHLLDSVIVNNVAGDIAEMGTFMGQCALLFQKTLTLRQSDKKQHVYDTFDVSFKFKGDVLEKLKDQFKQAKLPLPVIHKGNFFDTLPTELPDALCFIHIDCGFGGDKFEHKKVMMHCLKSIYPRMSKGAICILMDYNDPAENGVAHDIAPGVKLACDEFLSDKPEKIIALYGNQYLHAYFRKV</sequence>
<evidence type="ECO:0000313" key="1">
    <source>
        <dbReference type="EMBL" id="RWY50976.1"/>
    </source>
</evidence>
<dbReference type="OrthoDB" id="9811332at2"/>